<name>A0ACB8RFG0_9AGAM</name>
<protein>
    <submittedName>
        <fullName evidence="1">Uncharacterized protein</fullName>
    </submittedName>
</protein>
<reference evidence="1" key="1">
    <citation type="submission" date="2021-02" db="EMBL/GenBank/DDBJ databases">
        <authorList>
            <consortium name="DOE Joint Genome Institute"/>
            <person name="Ahrendt S."/>
            <person name="Looney B.P."/>
            <person name="Miyauchi S."/>
            <person name="Morin E."/>
            <person name="Drula E."/>
            <person name="Courty P.E."/>
            <person name="Chicoki N."/>
            <person name="Fauchery L."/>
            <person name="Kohler A."/>
            <person name="Kuo A."/>
            <person name="Labutti K."/>
            <person name="Pangilinan J."/>
            <person name="Lipzen A."/>
            <person name="Riley R."/>
            <person name="Andreopoulos W."/>
            <person name="He G."/>
            <person name="Johnson J."/>
            <person name="Barry K.W."/>
            <person name="Grigoriev I.V."/>
            <person name="Nagy L."/>
            <person name="Hibbett D."/>
            <person name="Henrissat B."/>
            <person name="Matheny P.B."/>
            <person name="Labbe J."/>
            <person name="Martin F."/>
        </authorList>
    </citation>
    <scope>NUCLEOTIDE SEQUENCE</scope>
    <source>
        <strain evidence="1">FP105234-sp</strain>
    </source>
</reference>
<organism evidence="1 2">
    <name type="scientific">Auriscalpium vulgare</name>
    <dbReference type="NCBI Taxonomy" id="40419"/>
    <lineage>
        <taxon>Eukaryota</taxon>
        <taxon>Fungi</taxon>
        <taxon>Dikarya</taxon>
        <taxon>Basidiomycota</taxon>
        <taxon>Agaricomycotina</taxon>
        <taxon>Agaricomycetes</taxon>
        <taxon>Russulales</taxon>
        <taxon>Auriscalpiaceae</taxon>
        <taxon>Auriscalpium</taxon>
    </lineage>
</organism>
<gene>
    <name evidence="1" type="ORF">FA95DRAFT_1682432</name>
</gene>
<reference evidence="1" key="2">
    <citation type="journal article" date="2022" name="New Phytol.">
        <title>Evolutionary transition to the ectomycorrhizal habit in the genomes of a hyperdiverse lineage of mushroom-forming fungi.</title>
        <authorList>
            <person name="Looney B."/>
            <person name="Miyauchi S."/>
            <person name="Morin E."/>
            <person name="Drula E."/>
            <person name="Courty P.E."/>
            <person name="Kohler A."/>
            <person name="Kuo A."/>
            <person name="LaButti K."/>
            <person name="Pangilinan J."/>
            <person name="Lipzen A."/>
            <person name="Riley R."/>
            <person name="Andreopoulos W."/>
            <person name="He G."/>
            <person name="Johnson J."/>
            <person name="Nolan M."/>
            <person name="Tritt A."/>
            <person name="Barry K.W."/>
            <person name="Grigoriev I.V."/>
            <person name="Nagy L.G."/>
            <person name="Hibbett D."/>
            <person name="Henrissat B."/>
            <person name="Matheny P.B."/>
            <person name="Labbe J."/>
            <person name="Martin F.M."/>
        </authorList>
    </citation>
    <scope>NUCLEOTIDE SEQUENCE</scope>
    <source>
        <strain evidence="1">FP105234-sp</strain>
    </source>
</reference>
<dbReference type="EMBL" id="MU276055">
    <property type="protein sequence ID" value="KAI0042632.1"/>
    <property type="molecule type" value="Genomic_DNA"/>
</dbReference>
<comment type="caution">
    <text evidence="1">The sequence shown here is derived from an EMBL/GenBank/DDBJ whole genome shotgun (WGS) entry which is preliminary data.</text>
</comment>
<accession>A0ACB8RFG0</accession>
<sequence>MPPFGLIMGTERANAFKHAIVEELKKRGYISVNYELLAEYIIYLITKKNSPDVISRNMEFDRSFTDWLFAEAAKGAPESERSYIYPAPKEPDTFETMRARMMSGDQETGHPMGGHVEVQQVFLAVVLKEVEGVPASIHSLRKTMKKSSGRYPDLVTITQRPSAISHKLSARMVEDILLARTIYGDRSSIEPLKKEALTFARLAMRVFKEIHEVLTDIINQAQKVHSFEDYQSVMSICKIFDIMASSPDYMRHSMPYGLASAVDKLHTLLRSQPHDALARADADLPVWHQVWTVMTQDIPIWHIQEGIWGYFESIMTQWEDSGEKD</sequence>
<proteinExistence type="predicted"/>
<keyword evidence="2" id="KW-1185">Reference proteome</keyword>
<dbReference type="Proteomes" id="UP000814033">
    <property type="component" value="Unassembled WGS sequence"/>
</dbReference>
<evidence type="ECO:0000313" key="2">
    <source>
        <dbReference type="Proteomes" id="UP000814033"/>
    </source>
</evidence>
<evidence type="ECO:0000313" key="1">
    <source>
        <dbReference type="EMBL" id="KAI0042632.1"/>
    </source>
</evidence>